<evidence type="ECO:0008006" key="3">
    <source>
        <dbReference type="Google" id="ProtNLM"/>
    </source>
</evidence>
<reference evidence="1 2" key="1">
    <citation type="submission" date="2016-09" db="EMBL/GenBank/DDBJ databases">
        <title>Extensive genetic diversity and differential bi-allelic expression allows diatom success in the polar Southern Ocean.</title>
        <authorList>
            <consortium name="DOE Joint Genome Institute"/>
            <person name="Mock T."/>
            <person name="Otillar R.P."/>
            <person name="Strauss J."/>
            <person name="Dupont C."/>
            <person name="Frickenhaus S."/>
            <person name="Maumus F."/>
            <person name="Mcmullan M."/>
            <person name="Sanges R."/>
            <person name="Schmutz J."/>
            <person name="Toseland A."/>
            <person name="Valas R."/>
            <person name="Veluchamy A."/>
            <person name="Ward B.J."/>
            <person name="Allen A."/>
            <person name="Barry K."/>
            <person name="Falciatore A."/>
            <person name="Ferrante M."/>
            <person name="Fortunato A.E."/>
            <person name="Gloeckner G."/>
            <person name="Gruber A."/>
            <person name="Hipkin R."/>
            <person name="Janech M."/>
            <person name="Kroth P."/>
            <person name="Leese F."/>
            <person name="Lindquist E."/>
            <person name="Lyon B.R."/>
            <person name="Martin J."/>
            <person name="Mayer C."/>
            <person name="Parker M."/>
            <person name="Quesneville H."/>
            <person name="Raymond J."/>
            <person name="Uhlig C."/>
            <person name="Valentin K.U."/>
            <person name="Worden A.Z."/>
            <person name="Armbrust E.V."/>
            <person name="Bowler C."/>
            <person name="Green B."/>
            <person name="Moulton V."/>
            <person name="Van Oosterhout C."/>
            <person name="Grigoriev I."/>
        </authorList>
    </citation>
    <scope>NUCLEOTIDE SEQUENCE [LARGE SCALE GENOMIC DNA]</scope>
    <source>
        <strain evidence="1 2">CCMP1102</strain>
    </source>
</reference>
<dbReference type="InterPro" id="IPR011990">
    <property type="entry name" value="TPR-like_helical_dom_sf"/>
</dbReference>
<proteinExistence type="predicted"/>
<dbReference type="EMBL" id="KV784394">
    <property type="protein sequence ID" value="OEU06953.1"/>
    <property type="molecule type" value="Genomic_DNA"/>
</dbReference>
<dbReference type="KEGG" id="fcy:FRACYDRAFT_252585"/>
<evidence type="ECO:0000313" key="1">
    <source>
        <dbReference type="EMBL" id="OEU06953.1"/>
    </source>
</evidence>
<gene>
    <name evidence="1" type="ORF">FRACYDRAFT_252585</name>
</gene>
<name>A0A1E7EN03_9STRA</name>
<dbReference type="Proteomes" id="UP000095751">
    <property type="component" value="Unassembled WGS sequence"/>
</dbReference>
<sequence>MSPLSSPTSSNSSASASASVHHRYAQRLNNGAANCINIRQYDQAITFLAKALKLSEIQQTDEEQLLLITTAECHSHKCCSIDSSIVFSEYDSINDSGISDGRGNFIYRQPICVTSRTMYQFHNMGSTLSLIITFNLAIAHHLKAIASSSSDKGSDARIVDNALRFYELANEYHQRLQPHNRKSLRLDMIVYNNLSNIYRYHKQGQLQQHEERYQQCLDRLHSTIMLAVDHNKQQHHHHHHHHHVQRSIDTDIEFFEYCNDSLIDIKEGFLQNISLVTSQQRECFPNAA</sequence>
<dbReference type="InParanoid" id="A0A1E7EN03"/>
<keyword evidence="2" id="KW-1185">Reference proteome</keyword>
<accession>A0A1E7EN03</accession>
<organism evidence="1 2">
    <name type="scientific">Fragilariopsis cylindrus CCMP1102</name>
    <dbReference type="NCBI Taxonomy" id="635003"/>
    <lineage>
        <taxon>Eukaryota</taxon>
        <taxon>Sar</taxon>
        <taxon>Stramenopiles</taxon>
        <taxon>Ochrophyta</taxon>
        <taxon>Bacillariophyta</taxon>
        <taxon>Bacillariophyceae</taxon>
        <taxon>Bacillariophycidae</taxon>
        <taxon>Bacillariales</taxon>
        <taxon>Bacillariaceae</taxon>
        <taxon>Fragilariopsis</taxon>
    </lineage>
</organism>
<dbReference type="AlphaFoldDB" id="A0A1E7EN03"/>
<evidence type="ECO:0000313" key="2">
    <source>
        <dbReference type="Proteomes" id="UP000095751"/>
    </source>
</evidence>
<protein>
    <recommendedName>
        <fullName evidence="3">KIF-binding protein</fullName>
    </recommendedName>
</protein>
<dbReference type="Gene3D" id="1.25.40.10">
    <property type="entry name" value="Tetratricopeptide repeat domain"/>
    <property type="match status" value="1"/>
</dbReference>